<proteinExistence type="inferred from homology"/>
<keyword evidence="2" id="KW-0732">Signal</keyword>
<accession>A0A445A0F9</accession>
<dbReference type="InterPro" id="IPR005199">
    <property type="entry name" value="Glyco_hydro_79"/>
</dbReference>
<gene>
    <name evidence="3" type="ORF">Ahy_B03g064872</name>
</gene>
<dbReference type="Proteomes" id="UP000289738">
    <property type="component" value="Chromosome B03"/>
</dbReference>
<dbReference type="EMBL" id="SDMP01000013">
    <property type="protein sequence ID" value="RYR19919.1"/>
    <property type="molecule type" value="Genomic_DNA"/>
</dbReference>
<protein>
    <recommendedName>
        <fullName evidence="5">Heparanase-like protein</fullName>
    </recommendedName>
</protein>
<feature type="signal peptide" evidence="2">
    <location>
        <begin position="1"/>
        <end position="20"/>
    </location>
</feature>
<comment type="caution">
    <text evidence="3">The sequence shown here is derived from an EMBL/GenBank/DDBJ whole genome shotgun (WGS) entry which is preliminary data.</text>
</comment>
<reference evidence="3 4" key="1">
    <citation type="submission" date="2019-01" db="EMBL/GenBank/DDBJ databases">
        <title>Sequencing of cultivated peanut Arachis hypogaea provides insights into genome evolution and oil improvement.</title>
        <authorList>
            <person name="Chen X."/>
        </authorList>
    </citation>
    <scope>NUCLEOTIDE SEQUENCE [LARGE SCALE GENOMIC DNA]</scope>
    <source>
        <strain evidence="4">cv. Fuhuasheng</strain>
        <tissue evidence="3">Leaves</tissue>
    </source>
</reference>
<dbReference type="AlphaFoldDB" id="A0A445A0F9"/>
<dbReference type="PANTHER" id="PTHR14363:SF17">
    <property type="entry name" value="HEPARANASE-LIKE PROTEIN 3"/>
    <property type="match status" value="1"/>
</dbReference>
<dbReference type="Pfam" id="PF03662">
    <property type="entry name" value="Glyco_hydro_79n"/>
    <property type="match status" value="1"/>
</dbReference>
<organism evidence="3 4">
    <name type="scientific">Arachis hypogaea</name>
    <name type="common">Peanut</name>
    <dbReference type="NCBI Taxonomy" id="3818"/>
    <lineage>
        <taxon>Eukaryota</taxon>
        <taxon>Viridiplantae</taxon>
        <taxon>Streptophyta</taxon>
        <taxon>Embryophyta</taxon>
        <taxon>Tracheophyta</taxon>
        <taxon>Spermatophyta</taxon>
        <taxon>Magnoliopsida</taxon>
        <taxon>eudicotyledons</taxon>
        <taxon>Gunneridae</taxon>
        <taxon>Pentapetalae</taxon>
        <taxon>rosids</taxon>
        <taxon>fabids</taxon>
        <taxon>Fabales</taxon>
        <taxon>Fabaceae</taxon>
        <taxon>Papilionoideae</taxon>
        <taxon>50 kb inversion clade</taxon>
        <taxon>dalbergioids sensu lato</taxon>
        <taxon>Dalbergieae</taxon>
        <taxon>Pterocarpus clade</taxon>
        <taxon>Arachis</taxon>
    </lineage>
</organism>
<dbReference type="InterPro" id="IPR017853">
    <property type="entry name" value="GH"/>
</dbReference>
<dbReference type="PANTHER" id="PTHR14363">
    <property type="entry name" value="HEPARANASE-RELATED"/>
    <property type="match status" value="1"/>
</dbReference>
<feature type="chain" id="PRO_5019418784" description="Heparanase-like protein" evidence="2">
    <location>
        <begin position="21"/>
        <end position="151"/>
    </location>
</feature>
<dbReference type="SUPFAM" id="SSF51445">
    <property type="entry name" value="(Trans)glycosidases"/>
    <property type="match status" value="1"/>
</dbReference>
<dbReference type="GO" id="GO:0009505">
    <property type="term" value="C:plant-type cell wall"/>
    <property type="evidence" value="ECO:0007669"/>
    <property type="project" value="TreeGrafter"/>
</dbReference>
<dbReference type="GO" id="GO:0004566">
    <property type="term" value="F:beta-glucuronidase activity"/>
    <property type="evidence" value="ECO:0007669"/>
    <property type="project" value="TreeGrafter"/>
</dbReference>
<name>A0A445A0F9_ARAHY</name>
<evidence type="ECO:0000256" key="2">
    <source>
        <dbReference type="SAM" id="SignalP"/>
    </source>
</evidence>
<keyword evidence="4" id="KW-1185">Reference proteome</keyword>
<evidence type="ECO:0000313" key="3">
    <source>
        <dbReference type="EMBL" id="RYR19919.1"/>
    </source>
</evidence>
<dbReference type="GO" id="GO:0016020">
    <property type="term" value="C:membrane"/>
    <property type="evidence" value="ECO:0007669"/>
    <property type="project" value="InterPro"/>
</dbReference>
<dbReference type="Gene3D" id="3.20.20.80">
    <property type="entry name" value="Glycosidases"/>
    <property type="match status" value="1"/>
</dbReference>
<comment type="similarity">
    <text evidence="1">Belongs to the glycosyl hydrolase 79 family.</text>
</comment>
<evidence type="ECO:0000256" key="1">
    <source>
        <dbReference type="ARBA" id="ARBA00009800"/>
    </source>
</evidence>
<evidence type="ECO:0008006" key="5">
    <source>
        <dbReference type="Google" id="ProtNLM"/>
    </source>
</evidence>
<evidence type="ECO:0000313" key="4">
    <source>
        <dbReference type="Proteomes" id="UP000289738"/>
    </source>
</evidence>
<sequence>MGSWIVQLLMLLCLLSFVNSQVETGGDAHLKGIVAINAKSVIGTIDDDFVCATLDWWPPQKCDYGRCSWGLASLLNLDLNNQLLLNAVKEFSPLKLRLGGSLQDKVIYGTEDYNKPCTPFVKNESEMFGFTEGCLPMARWDELNIFFKKAG</sequence>